<evidence type="ECO:0000259" key="2">
    <source>
        <dbReference type="Pfam" id="PF24546"/>
    </source>
</evidence>
<keyword evidence="4" id="KW-1185">Reference proteome</keyword>
<feature type="region of interest" description="Disordered" evidence="1">
    <location>
        <begin position="1"/>
        <end position="118"/>
    </location>
</feature>
<feature type="domain" description="TPPC8 third Ig-like" evidence="2">
    <location>
        <begin position="1671"/>
        <end position="1913"/>
    </location>
</feature>
<feature type="compositionally biased region" description="Basic and acidic residues" evidence="1">
    <location>
        <begin position="611"/>
        <end position="635"/>
    </location>
</feature>
<dbReference type="InterPro" id="IPR024420">
    <property type="entry name" value="TRAPP_III_complex_Trs85"/>
</dbReference>
<evidence type="ECO:0000313" key="3">
    <source>
        <dbReference type="EMBL" id="KAL3767975.1"/>
    </source>
</evidence>
<accession>A0ABD3MVK9</accession>
<feature type="compositionally biased region" description="Low complexity" evidence="1">
    <location>
        <begin position="104"/>
        <end position="118"/>
    </location>
</feature>
<feature type="compositionally biased region" description="Gly residues" evidence="1">
    <location>
        <begin position="459"/>
        <end position="476"/>
    </location>
</feature>
<evidence type="ECO:0000313" key="4">
    <source>
        <dbReference type="Proteomes" id="UP001530293"/>
    </source>
</evidence>
<dbReference type="Pfam" id="PF24546">
    <property type="entry name" value="Ig_TPPC8_3rd"/>
    <property type="match status" value="1"/>
</dbReference>
<feature type="compositionally biased region" description="Low complexity" evidence="1">
    <location>
        <begin position="204"/>
        <end position="221"/>
    </location>
</feature>
<feature type="compositionally biased region" description="Low complexity" evidence="1">
    <location>
        <begin position="63"/>
        <end position="85"/>
    </location>
</feature>
<feature type="compositionally biased region" description="Pro residues" evidence="1">
    <location>
        <begin position="50"/>
        <end position="61"/>
    </location>
</feature>
<dbReference type="PANTHER" id="PTHR12975">
    <property type="entry name" value="TRANSPORT PROTEIN TRAPP"/>
    <property type="match status" value="1"/>
</dbReference>
<evidence type="ECO:0000256" key="1">
    <source>
        <dbReference type="SAM" id="MobiDB-lite"/>
    </source>
</evidence>
<feature type="region of interest" description="Disordered" evidence="1">
    <location>
        <begin position="531"/>
        <end position="636"/>
    </location>
</feature>
<comment type="caution">
    <text evidence="3">The sequence shown here is derived from an EMBL/GenBank/DDBJ whole genome shotgun (WGS) entry which is preliminary data.</text>
</comment>
<feature type="region of interest" description="Disordered" evidence="1">
    <location>
        <begin position="1849"/>
        <end position="1874"/>
    </location>
</feature>
<dbReference type="Pfam" id="PF12739">
    <property type="entry name" value="TRAPPC-Trs85"/>
    <property type="match status" value="1"/>
</dbReference>
<dbReference type="PANTHER" id="PTHR12975:SF6">
    <property type="entry name" value="TRAFFICKING PROTEIN PARTICLE COMPLEX SUBUNIT 8"/>
    <property type="match status" value="1"/>
</dbReference>
<gene>
    <name evidence="3" type="ORF">ACHAWU_005433</name>
</gene>
<organism evidence="3 4">
    <name type="scientific">Discostella pseudostelligera</name>
    <dbReference type="NCBI Taxonomy" id="259834"/>
    <lineage>
        <taxon>Eukaryota</taxon>
        <taxon>Sar</taxon>
        <taxon>Stramenopiles</taxon>
        <taxon>Ochrophyta</taxon>
        <taxon>Bacillariophyta</taxon>
        <taxon>Coscinodiscophyceae</taxon>
        <taxon>Thalassiosirophycidae</taxon>
        <taxon>Stephanodiscales</taxon>
        <taxon>Stephanodiscaceae</taxon>
        <taxon>Discostella</taxon>
    </lineage>
</organism>
<dbReference type="Proteomes" id="UP001530293">
    <property type="component" value="Unassembled WGS sequence"/>
</dbReference>
<feature type="compositionally biased region" description="Polar residues" evidence="1">
    <location>
        <begin position="222"/>
        <end position="231"/>
    </location>
</feature>
<feature type="region of interest" description="Disordered" evidence="1">
    <location>
        <begin position="369"/>
        <end position="412"/>
    </location>
</feature>
<reference evidence="3 4" key="1">
    <citation type="submission" date="2024-10" db="EMBL/GenBank/DDBJ databases">
        <title>Updated reference genomes for cyclostephanoid diatoms.</title>
        <authorList>
            <person name="Roberts W.R."/>
            <person name="Alverson A.J."/>
        </authorList>
    </citation>
    <scope>NUCLEOTIDE SEQUENCE [LARGE SCALE GENOMIC DNA]</scope>
    <source>
        <strain evidence="3 4">AJA232-27</strain>
    </source>
</reference>
<feature type="compositionally biased region" description="Polar residues" evidence="1">
    <location>
        <begin position="1858"/>
        <end position="1874"/>
    </location>
</feature>
<protein>
    <recommendedName>
        <fullName evidence="2">TPPC8 third Ig-like domain-containing protein</fullName>
    </recommendedName>
</protein>
<feature type="compositionally biased region" description="Polar residues" evidence="1">
    <location>
        <begin position="596"/>
        <end position="607"/>
    </location>
</feature>
<dbReference type="InterPro" id="IPR058540">
    <property type="entry name" value="Ig_TPPC8_3rd"/>
</dbReference>
<feature type="region of interest" description="Disordered" evidence="1">
    <location>
        <begin position="455"/>
        <end position="476"/>
    </location>
</feature>
<name>A0ABD3MVK9_9STRA</name>
<dbReference type="EMBL" id="JALLBG020000070">
    <property type="protein sequence ID" value="KAL3767975.1"/>
    <property type="molecule type" value="Genomic_DNA"/>
</dbReference>
<feature type="compositionally biased region" description="Low complexity" evidence="1">
    <location>
        <begin position="387"/>
        <end position="398"/>
    </location>
</feature>
<feature type="compositionally biased region" description="Polar residues" evidence="1">
    <location>
        <begin position="1279"/>
        <end position="1291"/>
    </location>
</feature>
<feature type="region of interest" description="Disordered" evidence="1">
    <location>
        <begin position="1279"/>
        <end position="1307"/>
    </location>
</feature>
<sequence>MSAQADQCSGGGGGSPTKKIPLPPPPHVSTSNYAPTLRHPPAPASGSSSLPPPPSLIPPRPYVGGVSSAAPAAAATVSKSSTGALPLPPPPIVSSSSLPPPPTLTTTSTSSSAPTTATDVRTKMEPAPFIHSTVEQIPPLASSPNSGVGFMLYNHGSADDQQRLQQHQQQASNINNAVPASYQYQLTTHSIATNQNDTSNHHVQQQQQAMQQQQQQQQQQQTAPSSGNSWTAWAGQLTTTAAPIMAGTLLEKAGQLAISTVGSAAELMASSGGYGGGGDNAVSTTSTSAANNHTRLAIVDPLSPSTSTFPVTTDSAVKDNFAHLFTGSSTSPSSQHSNVNSEHSMSISSSYSTEFINERNEGDMAKMIATPDSSMHPFPSSPTDKYPPLQQSQSFPQQRQRRRAAANPPSSVLANRQLRLSVLILPTAEAQSIATRNNTTLSEMFRVFGNWRSSSSTSGYGGRQGGGGIGGGGGGGDSSLEPMLPPFRSANKSMSLSWENVTLDFVNHEDMDNKPVPESVMERGLEEATRLWDEDRIASNPYGTSSSSSSSGNRSDFGNRETEEDVEMDQLEGYVVNALSEDDAEERARKGGGIPSMSSTTPSSLRNSRLLVDKGGEDASSNHHHEQPFPPRSEEALESCAEAALALAVVPTAPWLLRFRHTLDCATDGMHHEMLCNPSVVILAACTSEYSYVNCLAELANVHHLPRPYHDGRYDPNGLRREFLLLHDITNGPKDFDESRALALMRERFGFGCCSVLKINSLVPRPVPISDGYFSAEEDASWENAGPSSPFFHNTLSEGYRSSMGKMQSTLPVRGACLSPSDKRAIRRYVANMTATGLVPAVERRIAHLNTAVSNAKKGVKNVIKSFWRKPKESLLVNVSGYNDNSGGGTGRSNGGDGTQNPEFSSVNAKYRFDSIESQTRLLADTLFLMRDYEAALSAYRLVKDDYKLDKAHLHYASVQEMMVLCMYCLDPPGRDGRYSSDVHHSIETALYSYTRASDEQKESDANSGARPAKAPYATRLATRFCLALSSARSLCDGKHMEIADLLASASSHETPLGAAILLEHSSVHYYRAGMLRKFAFHMLMAGHMFRSAGQERHAFRCFAASLYVYHCERWEELRSHLRSALAAQLYGMGRFALSMQFYAKLLRGGRVSIRSQQKFMKNIINIVKDYQPAAFAAIDRMNESCDDSFMAGMVPNSCADLLLKDVANTERHIEISNIGFPDVKDTSIRVCIDSAGVSCVSMGRSDSLLTIEESKSFSENGDEAVWQEMINCAEAEIRSSTSSTDPNLSEVSCHDDGEPATPMSHSGDELIDRVITEIDKEEREMEYRERQKRKGNTRTPEVRAISEPLVVTFSVKNPLGLDIELKDIQLVASLSCANSGLMQTNVVSVTKKNTSSKSPANKIWTFHGSDNQFQCPQFLCQLPIKSGDSPAGSIASVVDDDSDPYFVITKSHLMMRPYSDSPISLKICPLVEGDLRILGVRFHVEGEVWIYHRFELPGPLLQDTRLHRSKRVRAESVVLRSKVEQKMPLLKVAISPDGSAQSIVLQGQTSSWKLKISNVGYAPAKNVMLKTNAPWLNMADTSINASDEDAPTSFCLGPSGTLMRIPLQNVNQSDVLQPGESIEIPVAIRTSGGGRQDFYMLFRYELWSEQNSVSGSVSCHRWARKLLSIPVYPSLTMSASLMPSYSSNGEHILSIELMNYRSDRDSKLQMYLDKICIASRHFEIRQLPGQVDSDDLSKSLISGPVSSLKIGWQERVTVHYLVVPIDVASMPVSFSTLSFSSGNEMVFESSPQMDHMTGAKVADFMCRERAHEVFTSTLQSHRIEKERILAEQEKKGQPRHVAQIRRARTSLPEDESSTPPQSPEDQISNMHPTSLASLCPRSGGFNINIICCWSAFVSNEDKENVIFGQHHLRNLLVRPQHKSKGCPLALTATYKPNVSHNFDTGPLVEDILIIIRNRLLETDVQFEFDIDQQHGIDFSGTTCFNWSLSGGGEISVPLKVLIFSGGVYNLQSVRLTVLKAGASVPYLFPLQWTMVAEDRA</sequence>
<feature type="region of interest" description="Disordered" evidence="1">
    <location>
        <begin position="195"/>
        <end position="231"/>
    </location>
</feature>
<feature type="compositionally biased region" description="Pro residues" evidence="1">
    <location>
        <begin position="86"/>
        <end position="103"/>
    </location>
</feature>
<proteinExistence type="predicted"/>